<dbReference type="InterPro" id="IPR002100">
    <property type="entry name" value="TF_MADSbox"/>
</dbReference>
<gene>
    <name evidence="7" type="ORF">PVAP13_5KG231400</name>
</gene>
<evidence type="ECO:0000256" key="3">
    <source>
        <dbReference type="ARBA" id="ARBA00023125"/>
    </source>
</evidence>
<evidence type="ECO:0000256" key="1">
    <source>
        <dbReference type="ARBA" id="ARBA00004123"/>
    </source>
</evidence>
<comment type="caution">
    <text evidence="7">The sequence shown here is derived from an EMBL/GenBank/DDBJ whole genome shotgun (WGS) entry which is preliminary data.</text>
</comment>
<dbReference type="InterPro" id="IPR050142">
    <property type="entry name" value="MADS-box/MEF2_TF"/>
</dbReference>
<dbReference type="GO" id="GO:0046983">
    <property type="term" value="F:protein dimerization activity"/>
    <property type="evidence" value="ECO:0007669"/>
    <property type="project" value="InterPro"/>
</dbReference>
<protein>
    <recommendedName>
        <fullName evidence="6">MADS-box domain-containing protein</fullName>
    </recommendedName>
</protein>
<organism evidence="7 8">
    <name type="scientific">Panicum virgatum</name>
    <name type="common">Blackwell switchgrass</name>
    <dbReference type="NCBI Taxonomy" id="38727"/>
    <lineage>
        <taxon>Eukaryota</taxon>
        <taxon>Viridiplantae</taxon>
        <taxon>Streptophyta</taxon>
        <taxon>Embryophyta</taxon>
        <taxon>Tracheophyta</taxon>
        <taxon>Spermatophyta</taxon>
        <taxon>Magnoliopsida</taxon>
        <taxon>Liliopsida</taxon>
        <taxon>Poales</taxon>
        <taxon>Poaceae</taxon>
        <taxon>PACMAD clade</taxon>
        <taxon>Panicoideae</taxon>
        <taxon>Panicodae</taxon>
        <taxon>Paniceae</taxon>
        <taxon>Panicinae</taxon>
        <taxon>Panicum</taxon>
        <taxon>Panicum sect. Hiantes</taxon>
    </lineage>
</organism>
<evidence type="ECO:0000313" key="7">
    <source>
        <dbReference type="EMBL" id="KAG2597448.1"/>
    </source>
</evidence>
<dbReference type="CDD" id="cd00266">
    <property type="entry name" value="MADS_SRF_like"/>
    <property type="match status" value="1"/>
</dbReference>
<keyword evidence="3" id="KW-0238">DNA-binding</keyword>
<dbReference type="AlphaFoldDB" id="A0A8T0SK97"/>
<evidence type="ECO:0000256" key="5">
    <source>
        <dbReference type="ARBA" id="ARBA00023242"/>
    </source>
</evidence>
<dbReference type="GO" id="GO:0000981">
    <property type="term" value="F:DNA-binding transcription factor activity, RNA polymerase II-specific"/>
    <property type="evidence" value="ECO:0007669"/>
    <property type="project" value="InterPro"/>
</dbReference>
<evidence type="ECO:0000259" key="6">
    <source>
        <dbReference type="PROSITE" id="PS50066"/>
    </source>
</evidence>
<evidence type="ECO:0000313" key="8">
    <source>
        <dbReference type="Proteomes" id="UP000823388"/>
    </source>
</evidence>
<dbReference type="GO" id="GO:0045944">
    <property type="term" value="P:positive regulation of transcription by RNA polymerase II"/>
    <property type="evidence" value="ECO:0007669"/>
    <property type="project" value="InterPro"/>
</dbReference>
<dbReference type="PRINTS" id="PR00404">
    <property type="entry name" value="MADSDOMAIN"/>
</dbReference>
<keyword evidence="4" id="KW-0804">Transcription</keyword>
<dbReference type="GO" id="GO:0005634">
    <property type="term" value="C:nucleus"/>
    <property type="evidence" value="ECO:0007669"/>
    <property type="project" value="UniProtKB-SubCell"/>
</dbReference>
<dbReference type="OrthoDB" id="783564at2759"/>
<dbReference type="PANTHER" id="PTHR48019">
    <property type="entry name" value="SERUM RESPONSE FACTOR HOMOLOG"/>
    <property type="match status" value="1"/>
</dbReference>
<sequence>MGRRKVSMGLIPNRQQRAGTFAKRSEGLKKKAYELSVLCGVDVALVVAAAAGDGGGGAAADVWESREGVLARYRALGAEARARHTHRAYLGAELGKAEAKLARVRQGGPDALARWDRALDGVATEEEARRVLDALDAAIRAAEDRRRALGLPPVDDDAEDGVAPLNFAAAGHDYGLQNASGCGANSDQLAMWGGNGFHFQQGGAADMQHTGYAFQQQYTTTGGSYHPQIAPNMYSNDGDNNNGHLADAYQPRDPMQQHGYGFHCPDASYFAVPPMWSADEPRHDMLLLEYPSADDAGLNYADTPAARGAQGVGGSCFASGNFVYSPPALSLAMNTTAGDFVNNAPSAAAAASYTMGGSGDNFTNAMPAQPLAMSYGGDLTIASRYAAQWQAPPNPQRAGGDQRPSIEQLHYLSDLEDTQRHLCGN</sequence>
<reference evidence="7" key="1">
    <citation type="submission" date="2020-05" db="EMBL/GenBank/DDBJ databases">
        <title>WGS assembly of Panicum virgatum.</title>
        <authorList>
            <person name="Lovell J.T."/>
            <person name="Jenkins J."/>
            <person name="Shu S."/>
            <person name="Juenger T.E."/>
            <person name="Schmutz J."/>
        </authorList>
    </citation>
    <scope>NUCLEOTIDE SEQUENCE</scope>
    <source>
        <strain evidence="7">AP13</strain>
    </source>
</reference>
<comment type="subcellular location">
    <subcellularLocation>
        <location evidence="1">Nucleus</location>
    </subcellularLocation>
</comment>
<dbReference type="Proteomes" id="UP000823388">
    <property type="component" value="Chromosome 5K"/>
</dbReference>
<evidence type="ECO:0000256" key="2">
    <source>
        <dbReference type="ARBA" id="ARBA00023015"/>
    </source>
</evidence>
<keyword evidence="2" id="KW-0805">Transcription regulation</keyword>
<proteinExistence type="predicted"/>
<dbReference type="SUPFAM" id="SSF55455">
    <property type="entry name" value="SRF-like"/>
    <property type="match status" value="1"/>
</dbReference>
<dbReference type="Pfam" id="PF00319">
    <property type="entry name" value="SRF-TF"/>
    <property type="match status" value="1"/>
</dbReference>
<feature type="domain" description="MADS-box" evidence="6">
    <location>
        <begin position="1"/>
        <end position="52"/>
    </location>
</feature>
<keyword evidence="8" id="KW-1185">Reference proteome</keyword>
<dbReference type="InterPro" id="IPR036879">
    <property type="entry name" value="TF_MADSbox_sf"/>
</dbReference>
<dbReference type="Gene3D" id="3.40.1810.10">
    <property type="entry name" value="Transcription factor, MADS-box"/>
    <property type="match status" value="1"/>
</dbReference>
<dbReference type="PROSITE" id="PS50066">
    <property type="entry name" value="MADS_BOX_2"/>
    <property type="match status" value="1"/>
</dbReference>
<name>A0A8T0SK97_PANVG</name>
<keyword evidence="5" id="KW-0539">Nucleus</keyword>
<evidence type="ECO:0000256" key="4">
    <source>
        <dbReference type="ARBA" id="ARBA00023163"/>
    </source>
</evidence>
<dbReference type="GO" id="GO:0000987">
    <property type="term" value="F:cis-regulatory region sequence-specific DNA binding"/>
    <property type="evidence" value="ECO:0007669"/>
    <property type="project" value="InterPro"/>
</dbReference>
<accession>A0A8T0SK97</accession>
<dbReference type="InterPro" id="IPR033897">
    <property type="entry name" value="SRF-like_MADS-box"/>
</dbReference>
<dbReference type="SMART" id="SM00432">
    <property type="entry name" value="MADS"/>
    <property type="match status" value="1"/>
</dbReference>
<dbReference type="EMBL" id="CM029045">
    <property type="protein sequence ID" value="KAG2597448.1"/>
    <property type="molecule type" value="Genomic_DNA"/>
</dbReference>